<proteinExistence type="predicted"/>
<name>A0ABS7VCK6_9GAMM</name>
<feature type="compositionally biased region" description="Basic and acidic residues" evidence="1">
    <location>
        <begin position="24"/>
        <end position="51"/>
    </location>
</feature>
<evidence type="ECO:0000313" key="3">
    <source>
        <dbReference type="Proteomes" id="UP000774958"/>
    </source>
</evidence>
<dbReference type="Proteomes" id="UP000774958">
    <property type="component" value="Unassembled WGS sequence"/>
</dbReference>
<feature type="compositionally biased region" description="Low complexity" evidence="1">
    <location>
        <begin position="97"/>
        <end position="111"/>
    </location>
</feature>
<feature type="region of interest" description="Disordered" evidence="1">
    <location>
        <begin position="322"/>
        <end position="347"/>
    </location>
</feature>
<protein>
    <submittedName>
        <fullName evidence="2">Type III secretion system needle length determinant</fullName>
    </submittedName>
</protein>
<dbReference type="InterPro" id="IPR013354">
    <property type="entry name" value="T3SS_YscP_C"/>
</dbReference>
<comment type="caution">
    <text evidence="2">The sequence shown here is derived from an EMBL/GenBank/DDBJ whole genome shotgun (WGS) entry which is preliminary data.</text>
</comment>
<feature type="region of interest" description="Disordered" evidence="1">
    <location>
        <begin position="1"/>
        <end position="200"/>
    </location>
</feature>
<sequence length="347" mass="37456">MTKPVSLLEPQRPQSVVAVPSPDEQARRQFDEAMKKKSAPEPQRESREPRIPPRPVAARRPQTRQGDEPAMEPAPPLQGEAQEEAIRKQGKADDEASQAAQSMMPAASLPPCALSLTAQPGTASGRAATQAADPEPFDRIDGREPLLSPEPAHLQAEGSASLPPDSQPDQGSEASSLPAFSPALITADARHESEPADMPALNEVAEEPAAPLPPPLPPLTPGDRLLATLPHAPTRYREALASVMERLEAVLEIHLKDPTRPPQLQVQLPTLGAVTIRVSEEAGRLQVTLLAGKEALTQLGAGQGDLLERLQRLDPARPVSLGFEQHQESGQGSRQRRHVYEEWQEEV</sequence>
<accession>A0ABS7VCK6</accession>
<evidence type="ECO:0000256" key="1">
    <source>
        <dbReference type="SAM" id="MobiDB-lite"/>
    </source>
</evidence>
<feature type="compositionally biased region" description="Basic and acidic residues" evidence="1">
    <location>
        <begin position="84"/>
        <end position="94"/>
    </location>
</feature>
<evidence type="ECO:0000313" key="2">
    <source>
        <dbReference type="EMBL" id="MBZ6066696.1"/>
    </source>
</evidence>
<gene>
    <name evidence="2" type="ORF">LA374_10815</name>
</gene>
<keyword evidence="3" id="KW-1185">Reference proteome</keyword>
<dbReference type="NCBIfam" id="TIGR02514">
    <property type="entry name" value="type_III_yscP"/>
    <property type="match status" value="1"/>
</dbReference>
<dbReference type="RefSeq" id="WP_224162852.1">
    <property type="nucleotide sequence ID" value="NZ_JAIRBT010000012.1"/>
</dbReference>
<dbReference type="EMBL" id="JAIRBT010000012">
    <property type="protein sequence ID" value="MBZ6066696.1"/>
    <property type="molecule type" value="Genomic_DNA"/>
</dbReference>
<reference evidence="2 3" key="1">
    <citation type="submission" date="2021-09" db="EMBL/GenBank/DDBJ databases">
        <title>Aeromonas schubertii isolated from Asian sea bass.</title>
        <authorList>
            <person name="Pinpimai K."/>
        </authorList>
    </citation>
    <scope>NUCLEOTIDE SEQUENCE [LARGE SCALE GENOMIC DNA]</scope>
    <source>
        <strain evidence="2 3">CHULA2021a</strain>
    </source>
</reference>
<organism evidence="2 3">
    <name type="scientific">Aeromonas schubertii</name>
    <dbReference type="NCBI Taxonomy" id="652"/>
    <lineage>
        <taxon>Bacteria</taxon>
        <taxon>Pseudomonadati</taxon>
        <taxon>Pseudomonadota</taxon>
        <taxon>Gammaproteobacteria</taxon>
        <taxon>Aeromonadales</taxon>
        <taxon>Aeromonadaceae</taxon>
        <taxon>Aeromonas</taxon>
    </lineage>
</organism>
<dbReference type="CDD" id="cd17467">
    <property type="entry name" value="T3SS_YscP_C"/>
    <property type="match status" value="1"/>
</dbReference>